<accession>A0A1T4Y9S4</accession>
<evidence type="ECO:0000313" key="1">
    <source>
        <dbReference type="EMBL" id="SKA98567.1"/>
    </source>
</evidence>
<organism evidence="1 2">
    <name type="scientific">Prosthecobacter debontii</name>
    <dbReference type="NCBI Taxonomy" id="48467"/>
    <lineage>
        <taxon>Bacteria</taxon>
        <taxon>Pseudomonadati</taxon>
        <taxon>Verrucomicrobiota</taxon>
        <taxon>Verrucomicrobiia</taxon>
        <taxon>Verrucomicrobiales</taxon>
        <taxon>Verrucomicrobiaceae</taxon>
        <taxon>Prosthecobacter</taxon>
    </lineage>
</organism>
<dbReference type="Proteomes" id="UP000190774">
    <property type="component" value="Unassembled WGS sequence"/>
</dbReference>
<dbReference type="EMBL" id="FUYE01000008">
    <property type="protein sequence ID" value="SKA98567.1"/>
    <property type="molecule type" value="Genomic_DNA"/>
</dbReference>
<sequence length="43" mass="5093">MDVATLVMQYKALKMSDLTTWGDLGFRAYRNTFPMVSMQYRVR</sequence>
<keyword evidence="2" id="KW-1185">Reference proteome</keyword>
<proteinExistence type="predicted"/>
<evidence type="ECO:0000313" key="2">
    <source>
        <dbReference type="Proteomes" id="UP000190774"/>
    </source>
</evidence>
<name>A0A1T4Y9S4_9BACT</name>
<gene>
    <name evidence="1" type="ORF">SAMN02745166_02802</name>
</gene>
<dbReference type="AlphaFoldDB" id="A0A1T4Y9S4"/>
<protein>
    <submittedName>
        <fullName evidence="1">Uncharacterized protein</fullName>
    </submittedName>
</protein>
<reference evidence="2" key="1">
    <citation type="submission" date="2017-02" db="EMBL/GenBank/DDBJ databases">
        <authorList>
            <person name="Varghese N."/>
            <person name="Submissions S."/>
        </authorList>
    </citation>
    <scope>NUCLEOTIDE SEQUENCE [LARGE SCALE GENOMIC DNA]</scope>
    <source>
        <strain evidence="2">ATCC 700200</strain>
    </source>
</reference>